<dbReference type="RefSeq" id="WP_330931267.1">
    <property type="nucleotide sequence ID" value="NZ_CP119075.1"/>
</dbReference>
<evidence type="ECO:0000256" key="1">
    <source>
        <dbReference type="ARBA" id="ARBA00005594"/>
    </source>
</evidence>
<dbReference type="Gene3D" id="3.40.50.620">
    <property type="entry name" value="HUPs"/>
    <property type="match status" value="1"/>
</dbReference>
<feature type="short sequence motif" description="'HIGH' region" evidence="10">
    <location>
        <begin position="32"/>
        <end position="42"/>
    </location>
</feature>
<evidence type="ECO:0000313" key="13">
    <source>
        <dbReference type="EMBL" id="WED66077.1"/>
    </source>
</evidence>
<dbReference type="AlphaFoldDB" id="A0AAF0CQB3"/>
<dbReference type="InterPro" id="IPR024909">
    <property type="entry name" value="Cys-tRNA/MSH_ligase"/>
</dbReference>
<organism evidence="13 14">
    <name type="scientific">Synoicihabitans lomoniglobus</name>
    <dbReference type="NCBI Taxonomy" id="2909285"/>
    <lineage>
        <taxon>Bacteria</taxon>
        <taxon>Pseudomonadati</taxon>
        <taxon>Verrucomicrobiota</taxon>
        <taxon>Opitutia</taxon>
        <taxon>Opitutales</taxon>
        <taxon>Opitutaceae</taxon>
        <taxon>Synoicihabitans</taxon>
    </lineage>
</organism>
<dbReference type="GO" id="GO:0005829">
    <property type="term" value="C:cytosol"/>
    <property type="evidence" value="ECO:0007669"/>
    <property type="project" value="TreeGrafter"/>
</dbReference>
<dbReference type="SUPFAM" id="SSF47323">
    <property type="entry name" value="Anticodon-binding domain of a subclass of class I aminoacyl-tRNA synthetases"/>
    <property type="match status" value="1"/>
</dbReference>
<feature type="binding site" evidence="10">
    <location>
        <position position="258"/>
    </location>
    <ligand>
        <name>Zn(2+)</name>
        <dbReference type="ChEBI" id="CHEBI:29105"/>
    </ligand>
</feature>
<dbReference type="Gene3D" id="1.20.120.1910">
    <property type="entry name" value="Cysteine-tRNA ligase, C-terminal anti-codon recognition domain"/>
    <property type="match status" value="1"/>
</dbReference>
<feature type="domain" description="Cysteinyl-tRNA ligase anticodon binding" evidence="12">
    <location>
        <begin position="413"/>
        <end position="457"/>
    </location>
</feature>
<dbReference type="EC" id="6.1.1.16" evidence="10"/>
<keyword evidence="10" id="KW-0963">Cytoplasm</keyword>
<dbReference type="InterPro" id="IPR009080">
    <property type="entry name" value="tRNAsynth_Ia_anticodon-bd"/>
</dbReference>
<dbReference type="Pfam" id="PF23493">
    <property type="entry name" value="CysS_C"/>
    <property type="match status" value="1"/>
</dbReference>
<evidence type="ECO:0000259" key="11">
    <source>
        <dbReference type="Pfam" id="PF01406"/>
    </source>
</evidence>
<gene>
    <name evidence="10 13" type="primary">cysS</name>
    <name evidence="13" type="ORF">PXH66_04350</name>
</gene>
<keyword evidence="9 10" id="KW-0030">Aminoacyl-tRNA synthetase</keyword>
<keyword evidence="7 10" id="KW-0067">ATP-binding</keyword>
<dbReference type="GO" id="GO:0008270">
    <property type="term" value="F:zinc ion binding"/>
    <property type="evidence" value="ECO:0007669"/>
    <property type="project" value="UniProtKB-UniRule"/>
</dbReference>
<evidence type="ECO:0000313" key="14">
    <source>
        <dbReference type="Proteomes" id="UP001218638"/>
    </source>
</evidence>
<comment type="subunit">
    <text evidence="2 10">Monomer.</text>
</comment>
<dbReference type="InterPro" id="IPR056411">
    <property type="entry name" value="CysS_C"/>
</dbReference>
<proteinExistence type="inferred from homology"/>
<evidence type="ECO:0000259" key="12">
    <source>
        <dbReference type="Pfam" id="PF23493"/>
    </source>
</evidence>
<keyword evidence="14" id="KW-1185">Reference proteome</keyword>
<feature type="domain" description="tRNA synthetases class I catalytic" evidence="11">
    <location>
        <begin position="26"/>
        <end position="333"/>
    </location>
</feature>
<feature type="binding site" evidence="10">
    <location>
        <position position="229"/>
    </location>
    <ligand>
        <name>Zn(2+)</name>
        <dbReference type="ChEBI" id="CHEBI:29105"/>
    </ligand>
</feature>
<dbReference type="PANTHER" id="PTHR10890:SF3">
    <property type="entry name" value="CYSTEINE--TRNA LIGASE, CYTOPLASMIC"/>
    <property type="match status" value="1"/>
</dbReference>
<feature type="binding site" evidence="10">
    <location>
        <position position="254"/>
    </location>
    <ligand>
        <name>Zn(2+)</name>
        <dbReference type="ChEBI" id="CHEBI:29105"/>
    </ligand>
</feature>
<evidence type="ECO:0000256" key="9">
    <source>
        <dbReference type="ARBA" id="ARBA00023146"/>
    </source>
</evidence>
<evidence type="ECO:0000256" key="10">
    <source>
        <dbReference type="HAMAP-Rule" id="MF_00041"/>
    </source>
</evidence>
<comment type="cofactor">
    <cofactor evidence="10">
        <name>Zn(2+)</name>
        <dbReference type="ChEBI" id="CHEBI:29105"/>
    </cofactor>
    <text evidence="10">Binds 1 zinc ion per subunit.</text>
</comment>
<keyword evidence="6 10" id="KW-0862">Zinc</keyword>
<reference evidence="13" key="1">
    <citation type="submission" date="2023-03" db="EMBL/GenBank/DDBJ databases">
        <title>Lomoglobus Profundus gen. nov., sp. nov., a novel member of the phylum Verrucomicrobia, isolated from deep-marine sediment of South China Sea.</title>
        <authorList>
            <person name="Ahmad T."/>
            <person name="Ishaq S.E."/>
            <person name="Wang F."/>
        </authorList>
    </citation>
    <scope>NUCLEOTIDE SEQUENCE</scope>
    <source>
        <strain evidence="13">LMO-M01</strain>
    </source>
</reference>
<dbReference type="KEGG" id="slom:PXH66_04350"/>
<dbReference type="GO" id="GO:0004817">
    <property type="term" value="F:cysteine-tRNA ligase activity"/>
    <property type="evidence" value="ECO:0007669"/>
    <property type="project" value="UniProtKB-UniRule"/>
</dbReference>
<dbReference type="GO" id="GO:0006423">
    <property type="term" value="P:cysteinyl-tRNA aminoacylation"/>
    <property type="evidence" value="ECO:0007669"/>
    <property type="project" value="UniProtKB-UniRule"/>
</dbReference>
<keyword evidence="4 10" id="KW-0479">Metal-binding</keyword>
<protein>
    <recommendedName>
        <fullName evidence="10">Cysteine--tRNA ligase</fullName>
        <ecNumber evidence="10">6.1.1.16</ecNumber>
    </recommendedName>
    <alternativeName>
        <fullName evidence="10">Cysteinyl-tRNA synthetase</fullName>
        <shortName evidence="10">CysRS</shortName>
    </alternativeName>
</protein>
<comment type="similarity">
    <text evidence="1 10">Belongs to the class-I aminoacyl-tRNA synthetase family.</text>
</comment>
<keyword evidence="3 10" id="KW-0436">Ligase</keyword>
<dbReference type="InterPro" id="IPR015803">
    <property type="entry name" value="Cys-tRNA-ligase"/>
</dbReference>
<dbReference type="HAMAP" id="MF_00041">
    <property type="entry name" value="Cys_tRNA_synth"/>
    <property type="match status" value="1"/>
</dbReference>
<feature type="binding site" evidence="10">
    <location>
        <position position="30"/>
    </location>
    <ligand>
        <name>Zn(2+)</name>
        <dbReference type="ChEBI" id="CHEBI:29105"/>
    </ligand>
</feature>
<dbReference type="InterPro" id="IPR032678">
    <property type="entry name" value="tRNA-synt_1_cat_dom"/>
</dbReference>
<keyword evidence="5 10" id="KW-0547">Nucleotide-binding</keyword>
<dbReference type="NCBIfam" id="TIGR00435">
    <property type="entry name" value="cysS"/>
    <property type="match status" value="1"/>
</dbReference>
<feature type="short sequence motif" description="'KMSKS' region" evidence="10">
    <location>
        <begin position="286"/>
        <end position="290"/>
    </location>
</feature>
<dbReference type="Pfam" id="PF01406">
    <property type="entry name" value="tRNA-synt_1e"/>
    <property type="match status" value="1"/>
</dbReference>
<accession>A0AAF0CQB3</accession>
<dbReference type="InterPro" id="IPR014729">
    <property type="entry name" value="Rossmann-like_a/b/a_fold"/>
</dbReference>
<evidence type="ECO:0000256" key="6">
    <source>
        <dbReference type="ARBA" id="ARBA00022833"/>
    </source>
</evidence>
<evidence type="ECO:0000256" key="4">
    <source>
        <dbReference type="ARBA" id="ARBA00022723"/>
    </source>
</evidence>
<evidence type="ECO:0000256" key="3">
    <source>
        <dbReference type="ARBA" id="ARBA00022598"/>
    </source>
</evidence>
<evidence type="ECO:0000256" key="8">
    <source>
        <dbReference type="ARBA" id="ARBA00022917"/>
    </source>
</evidence>
<dbReference type="PRINTS" id="PR00983">
    <property type="entry name" value="TRNASYNTHCYS"/>
</dbReference>
<sequence length="465" mass="51064">MALQLHDSLSRSLKTVTPSQPDGVYRFYNCGPTVYAAAHIGNFRTFVVNDLIRRLLELEFGADKVRHVRNLTDVDDKTIRRAREEGRPLRDVTAEWTAKFHADCDALGCLRPHVEPAATDHIPEQVNMIEVLMEKGNAYRAADGSVYFKVSSFDGYGALSRVKERELKAGSALAAGNTGTKDTTSVDSDEKEDGTDFALWKAWKPEDGDVKWTGPDSAAEGRPGWHIECSAMSKKHLGDTIDLHTGGVDLLFPHHENEIAQSECCNGTSFAHHWYHSEHLLVDGKKMSKSLGNLYTLDQLKEMGHTPMALRYAFLAGHPRKQLNFMLSSLGAAAKALSTLHQFRTQLGDQTGDPAKFDPVFKALQDDLNTPGALGALFSIVNAGPAEVDAATFDRVMFALGLDLTPTETESVEIPAEVTALAEKRWAAKQAKDWPAADALRGEITAAGWTMKDRKDGYDLEPAKG</sequence>
<comment type="subcellular location">
    <subcellularLocation>
        <location evidence="10">Cytoplasm</location>
    </subcellularLocation>
</comment>
<evidence type="ECO:0000256" key="7">
    <source>
        <dbReference type="ARBA" id="ARBA00022840"/>
    </source>
</evidence>
<dbReference type="EMBL" id="CP119075">
    <property type="protein sequence ID" value="WED66077.1"/>
    <property type="molecule type" value="Genomic_DNA"/>
</dbReference>
<dbReference type="CDD" id="cd00672">
    <property type="entry name" value="CysRS_core"/>
    <property type="match status" value="1"/>
</dbReference>
<dbReference type="PANTHER" id="PTHR10890">
    <property type="entry name" value="CYSTEINYL-TRNA SYNTHETASE"/>
    <property type="match status" value="1"/>
</dbReference>
<dbReference type="SUPFAM" id="SSF52374">
    <property type="entry name" value="Nucleotidylyl transferase"/>
    <property type="match status" value="1"/>
</dbReference>
<comment type="catalytic activity">
    <reaction evidence="10">
        <text>tRNA(Cys) + L-cysteine + ATP = L-cysteinyl-tRNA(Cys) + AMP + diphosphate</text>
        <dbReference type="Rhea" id="RHEA:17773"/>
        <dbReference type="Rhea" id="RHEA-COMP:9661"/>
        <dbReference type="Rhea" id="RHEA-COMP:9679"/>
        <dbReference type="ChEBI" id="CHEBI:30616"/>
        <dbReference type="ChEBI" id="CHEBI:33019"/>
        <dbReference type="ChEBI" id="CHEBI:35235"/>
        <dbReference type="ChEBI" id="CHEBI:78442"/>
        <dbReference type="ChEBI" id="CHEBI:78517"/>
        <dbReference type="ChEBI" id="CHEBI:456215"/>
        <dbReference type="EC" id="6.1.1.16"/>
    </reaction>
</comment>
<feature type="binding site" evidence="10">
    <location>
        <position position="289"/>
    </location>
    <ligand>
        <name>ATP</name>
        <dbReference type="ChEBI" id="CHEBI:30616"/>
    </ligand>
</feature>
<dbReference type="Proteomes" id="UP001218638">
    <property type="component" value="Chromosome"/>
</dbReference>
<keyword evidence="8 10" id="KW-0648">Protein biosynthesis</keyword>
<name>A0AAF0CQB3_9BACT</name>
<evidence type="ECO:0000256" key="2">
    <source>
        <dbReference type="ARBA" id="ARBA00011245"/>
    </source>
</evidence>
<dbReference type="GO" id="GO:0005524">
    <property type="term" value="F:ATP binding"/>
    <property type="evidence" value="ECO:0007669"/>
    <property type="project" value="UniProtKB-UniRule"/>
</dbReference>
<evidence type="ECO:0000256" key="5">
    <source>
        <dbReference type="ARBA" id="ARBA00022741"/>
    </source>
</evidence>